<proteinExistence type="inferred from homology"/>
<keyword evidence="2 4" id="KW-0132">Cell division</keyword>
<evidence type="ECO:0000256" key="3">
    <source>
        <dbReference type="ARBA" id="ARBA00023306"/>
    </source>
</evidence>
<dbReference type="Proteomes" id="UP000325315">
    <property type="component" value="Unassembled WGS sequence"/>
</dbReference>
<dbReference type="PROSITE" id="PS00944">
    <property type="entry name" value="CKS_1"/>
    <property type="match status" value="1"/>
</dbReference>
<accession>A0A5B6UP82</accession>
<keyword evidence="3 4" id="KW-0131">Cell cycle</keyword>
<protein>
    <recommendedName>
        <fullName evidence="4">Cyclin-dependent kinases regulatory subunit</fullName>
    </recommendedName>
</protein>
<evidence type="ECO:0000256" key="4">
    <source>
        <dbReference type="RuleBase" id="RU311113"/>
    </source>
</evidence>
<keyword evidence="6" id="KW-1185">Reference proteome</keyword>
<dbReference type="PANTHER" id="PTHR23415">
    <property type="entry name" value="CYCLIN-DEPENDENT KINASES REGULATORY SUBUNIT/60S RIBOSOME SUBUNIT BIOGENESIS PROTEIN NIP7"/>
    <property type="match status" value="1"/>
</dbReference>
<evidence type="ECO:0000256" key="1">
    <source>
        <dbReference type="ARBA" id="ARBA00007782"/>
    </source>
</evidence>
<evidence type="ECO:0000313" key="5">
    <source>
        <dbReference type="EMBL" id="KAA3458586.1"/>
    </source>
</evidence>
<comment type="similarity">
    <text evidence="1 4">Belongs to the CKS family.</text>
</comment>
<dbReference type="AlphaFoldDB" id="A0A5B6UP82"/>
<dbReference type="Pfam" id="PF01111">
    <property type="entry name" value="CKS"/>
    <property type="match status" value="2"/>
</dbReference>
<comment type="function">
    <text evidence="4">Binds to the catalytic subunit of the cyclin dependent kinases and is essential for their biological function.</text>
</comment>
<dbReference type="Gene3D" id="3.30.170.10">
    <property type="entry name" value="Cyclin-dependent kinase, regulatory subunit"/>
    <property type="match status" value="2"/>
</dbReference>
<comment type="caution">
    <text evidence="5">The sequence shown here is derived from an EMBL/GenBank/DDBJ whole genome shotgun (WGS) entry which is preliminary data.</text>
</comment>
<organism evidence="5 6">
    <name type="scientific">Gossypium australe</name>
    <dbReference type="NCBI Taxonomy" id="47621"/>
    <lineage>
        <taxon>Eukaryota</taxon>
        <taxon>Viridiplantae</taxon>
        <taxon>Streptophyta</taxon>
        <taxon>Embryophyta</taxon>
        <taxon>Tracheophyta</taxon>
        <taxon>Spermatophyta</taxon>
        <taxon>Magnoliopsida</taxon>
        <taxon>eudicotyledons</taxon>
        <taxon>Gunneridae</taxon>
        <taxon>Pentapetalae</taxon>
        <taxon>rosids</taxon>
        <taxon>malvids</taxon>
        <taxon>Malvales</taxon>
        <taxon>Malvaceae</taxon>
        <taxon>Malvoideae</taxon>
        <taxon>Gossypium</taxon>
    </lineage>
</organism>
<dbReference type="GO" id="GO:0051301">
    <property type="term" value="P:cell division"/>
    <property type="evidence" value="ECO:0007669"/>
    <property type="project" value="UniProtKB-UniRule"/>
</dbReference>
<name>A0A5B6UP82_9ROSI</name>
<dbReference type="SUPFAM" id="SSF55637">
    <property type="entry name" value="Cell cycle regulatory proteins"/>
    <property type="match status" value="2"/>
</dbReference>
<dbReference type="SMART" id="SM01084">
    <property type="entry name" value="CKS"/>
    <property type="match status" value="1"/>
</dbReference>
<sequence length="140" mass="16679">MGQIQYSEKYFDDTYEYRHVVLPPEVAKLLPKSRLLSEHKLEISWFCDAYHIVCGIFAPIGTVFVYDLNVFSAQCHLLLFFQSIRDMQFMNEWRAIGVQQSRGWVHYAIHRPEPHIMLFRRPLNYQQQQENQAQQAMLAK</sequence>
<evidence type="ECO:0000256" key="2">
    <source>
        <dbReference type="ARBA" id="ARBA00022618"/>
    </source>
</evidence>
<dbReference type="InterPro" id="IPR000789">
    <property type="entry name" value="Cyclin-dep_kinase_reg-sub"/>
</dbReference>
<evidence type="ECO:0000313" key="6">
    <source>
        <dbReference type="Proteomes" id="UP000325315"/>
    </source>
</evidence>
<dbReference type="EMBL" id="SMMG02000010">
    <property type="protein sequence ID" value="KAA3458586.1"/>
    <property type="molecule type" value="Genomic_DNA"/>
</dbReference>
<reference evidence="6" key="1">
    <citation type="journal article" date="2019" name="Plant Biotechnol. J.">
        <title>Genome sequencing of the Australian wild diploid species Gossypium australe highlights disease resistance and delayed gland morphogenesis.</title>
        <authorList>
            <person name="Cai Y."/>
            <person name="Cai X."/>
            <person name="Wang Q."/>
            <person name="Wang P."/>
            <person name="Zhang Y."/>
            <person name="Cai C."/>
            <person name="Xu Y."/>
            <person name="Wang K."/>
            <person name="Zhou Z."/>
            <person name="Wang C."/>
            <person name="Geng S."/>
            <person name="Li B."/>
            <person name="Dong Q."/>
            <person name="Hou Y."/>
            <person name="Wang H."/>
            <person name="Ai P."/>
            <person name="Liu Z."/>
            <person name="Yi F."/>
            <person name="Sun M."/>
            <person name="An G."/>
            <person name="Cheng J."/>
            <person name="Zhang Y."/>
            <person name="Shi Q."/>
            <person name="Xie Y."/>
            <person name="Shi X."/>
            <person name="Chang Y."/>
            <person name="Huang F."/>
            <person name="Chen Y."/>
            <person name="Hong S."/>
            <person name="Mi L."/>
            <person name="Sun Q."/>
            <person name="Zhang L."/>
            <person name="Zhou B."/>
            <person name="Peng R."/>
            <person name="Zhang X."/>
            <person name="Liu F."/>
        </authorList>
    </citation>
    <scope>NUCLEOTIDE SEQUENCE [LARGE SCALE GENOMIC DNA]</scope>
    <source>
        <strain evidence="6">cv. PA1801</strain>
    </source>
</reference>
<gene>
    <name evidence="5" type="ORF">EPI10_013188</name>
</gene>
<dbReference type="OrthoDB" id="440676at2759"/>
<dbReference type="InterPro" id="IPR036858">
    <property type="entry name" value="Cyclin-dep_kinase_reg-sub_sf"/>
</dbReference>
<dbReference type="PRINTS" id="PR00296">
    <property type="entry name" value="CYCLINKINASE"/>
</dbReference>
<dbReference type="GO" id="GO:0016538">
    <property type="term" value="F:cyclin-dependent protein serine/threonine kinase regulator activity"/>
    <property type="evidence" value="ECO:0007669"/>
    <property type="project" value="InterPro"/>
</dbReference>